<dbReference type="EC" id="2.7.7.70" evidence="12"/>
<dbReference type="PANTHER" id="PTHR46969">
    <property type="entry name" value="BIFUNCTIONAL PROTEIN HLDE"/>
    <property type="match status" value="1"/>
</dbReference>
<dbReference type="AlphaFoldDB" id="A0A410VGC2"/>
<feature type="binding site" evidence="12">
    <location>
        <begin position="209"/>
        <end position="212"/>
    </location>
    <ligand>
        <name>ATP</name>
        <dbReference type="ChEBI" id="CHEBI:30616"/>
    </ligand>
</feature>
<evidence type="ECO:0000256" key="3">
    <source>
        <dbReference type="ARBA" id="ARBA00004713"/>
    </source>
</evidence>
<keyword evidence="17" id="KW-1185">Reference proteome</keyword>
<organism evidence="15 18">
    <name type="scientific">Bradyrhizobium guangdongense</name>
    <dbReference type="NCBI Taxonomy" id="1325090"/>
    <lineage>
        <taxon>Bacteria</taxon>
        <taxon>Pseudomonadati</taxon>
        <taxon>Pseudomonadota</taxon>
        <taxon>Alphaproteobacteria</taxon>
        <taxon>Hyphomicrobiales</taxon>
        <taxon>Nitrobacteraceae</taxon>
        <taxon>Bradyrhizobium</taxon>
    </lineage>
</organism>
<evidence type="ECO:0000256" key="4">
    <source>
        <dbReference type="ARBA" id="ARBA00022679"/>
    </source>
</evidence>
<dbReference type="InterPro" id="IPR023030">
    <property type="entry name" value="Bifunc_HldE"/>
</dbReference>
<evidence type="ECO:0000313" key="17">
    <source>
        <dbReference type="Proteomes" id="UP000593880"/>
    </source>
</evidence>
<dbReference type="Proteomes" id="UP000625079">
    <property type="component" value="Unassembled WGS sequence"/>
</dbReference>
<evidence type="ECO:0000256" key="8">
    <source>
        <dbReference type="ARBA" id="ARBA00022840"/>
    </source>
</evidence>
<comment type="catalytic activity">
    <reaction evidence="12">
        <text>D-glycero-beta-D-manno-heptose 7-phosphate + ATP = D-glycero-beta-D-manno-heptose 1,7-bisphosphate + ADP + H(+)</text>
        <dbReference type="Rhea" id="RHEA:27473"/>
        <dbReference type="ChEBI" id="CHEBI:15378"/>
        <dbReference type="ChEBI" id="CHEBI:30616"/>
        <dbReference type="ChEBI" id="CHEBI:60204"/>
        <dbReference type="ChEBI" id="CHEBI:60208"/>
        <dbReference type="ChEBI" id="CHEBI:456216"/>
        <dbReference type="EC" id="2.7.1.167"/>
    </reaction>
</comment>
<dbReference type="SUPFAM" id="SSF53613">
    <property type="entry name" value="Ribokinase-like"/>
    <property type="match status" value="1"/>
</dbReference>
<dbReference type="PROSITE" id="PS00583">
    <property type="entry name" value="PFKB_KINASES_1"/>
    <property type="match status" value="1"/>
</dbReference>
<comment type="function">
    <text evidence="2 12">Catalyzes the ADP transfer from ATP to D-glycero-beta-D-manno-heptose 1-phosphate, yielding ADP-D-glycero-beta-D-manno-heptose.</text>
</comment>
<reference evidence="15" key="3">
    <citation type="submission" date="2022-12" db="EMBL/GenBank/DDBJ databases">
        <authorList>
            <person name="Sun Q."/>
            <person name="Zhou Y."/>
        </authorList>
    </citation>
    <scope>NUCLEOTIDE SEQUENCE</scope>
    <source>
        <strain evidence="15">CGMCC 1.15034</strain>
    </source>
</reference>
<dbReference type="InterPro" id="IPR011611">
    <property type="entry name" value="PfkB_dom"/>
</dbReference>
<name>A0A410VGC2_9BRAD</name>
<keyword evidence="5 12" id="KW-0548">Nucleotidyltransferase</keyword>
<dbReference type="EMBL" id="BMHC01000014">
    <property type="protein sequence ID" value="GGI29311.1"/>
    <property type="molecule type" value="Genomic_DNA"/>
</dbReference>
<feature type="active site" evidence="12">
    <location>
        <position position="279"/>
    </location>
</feature>
<evidence type="ECO:0000313" key="18">
    <source>
        <dbReference type="Proteomes" id="UP000625079"/>
    </source>
</evidence>
<protein>
    <recommendedName>
        <fullName evidence="12">Bifunctional protein HldE</fullName>
    </recommendedName>
    <domain>
        <recommendedName>
            <fullName evidence="12">D-beta-D-heptose 7-phosphate kinase</fullName>
            <ecNumber evidence="12">2.7.1.167</ecNumber>
        </recommendedName>
        <alternativeName>
            <fullName evidence="12">D-beta-D-heptose 7-phosphotransferase</fullName>
        </alternativeName>
        <alternativeName>
            <fullName evidence="12">D-glycero-beta-D-manno-heptose-7-phosphate kinase</fullName>
        </alternativeName>
    </domain>
    <domain>
        <recommendedName>
            <fullName evidence="12">D-beta-D-heptose 1-phosphate adenylyltransferase</fullName>
            <ecNumber evidence="12">2.7.7.70</ecNumber>
        </recommendedName>
        <alternativeName>
            <fullName evidence="12">D-glycero-beta-D-manno-heptose 1-phosphate adenylyltransferase</fullName>
        </alternativeName>
    </domain>
</protein>
<comment type="pathway">
    <text evidence="12">Nucleotide-sugar biosynthesis; ADP-L-glycero-beta-D-manno-heptose biosynthesis; ADP-L-glycero-beta-D-manno-heptose from D-glycero-beta-D-manno-heptose 7-phosphate: step 1/4.</text>
</comment>
<dbReference type="GO" id="GO:0033786">
    <property type="term" value="F:heptose-1-phosphate adenylyltransferase activity"/>
    <property type="evidence" value="ECO:0007669"/>
    <property type="project" value="UniProtKB-UniRule"/>
</dbReference>
<keyword evidence="10 12" id="KW-0119">Carbohydrate metabolism</keyword>
<dbReference type="InterPro" id="IPR014729">
    <property type="entry name" value="Rossmann-like_a/b/a_fold"/>
</dbReference>
<comment type="pathway">
    <text evidence="12">Nucleotide-sugar biosynthesis; ADP-L-glycero-beta-D-manno-heptose biosynthesis; ADP-L-glycero-beta-D-manno-heptose from D-glycero-beta-D-manno-heptose 7-phosphate: step 3/4.</text>
</comment>
<dbReference type="CDD" id="cd01172">
    <property type="entry name" value="RfaE_like"/>
    <property type="match status" value="1"/>
</dbReference>
<accession>A0A410VGC2</accession>
<dbReference type="GO" id="GO:0016773">
    <property type="term" value="F:phosphotransferase activity, alcohol group as acceptor"/>
    <property type="evidence" value="ECO:0007669"/>
    <property type="project" value="InterPro"/>
</dbReference>
<evidence type="ECO:0000256" key="10">
    <source>
        <dbReference type="ARBA" id="ARBA00023277"/>
    </source>
</evidence>
<dbReference type="Pfam" id="PF01467">
    <property type="entry name" value="CTP_transf_like"/>
    <property type="match status" value="1"/>
</dbReference>
<dbReference type="SUPFAM" id="SSF52374">
    <property type="entry name" value="Nucleotidylyl transferase"/>
    <property type="match status" value="1"/>
</dbReference>
<dbReference type="HAMAP" id="MF_01603">
    <property type="entry name" value="HldE"/>
    <property type="match status" value="1"/>
</dbReference>
<dbReference type="InterPro" id="IPR029056">
    <property type="entry name" value="Ribokinase-like"/>
</dbReference>
<dbReference type="GO" id="GO:0097171">
    <property type="term" value="P:ADP-L-glycero-beta-D-manno-heptose biosynthetic process"/>
    <property type="evidence" value="ECO:0007669"/>
    <property type="project" value="UniProtKB-UniPathway"/>
</dbReference>
<dbReference type="EMBL" id="CP030057">
    <property type="protein sequence ID" value="QOZ59729.1"/>
    <property type="molecule type" value="Genomic_DNA"/>
</dbReference>
<evidence type="ECO:0000256" key="6">
    <source>
        <dbReference type="ARBA" id="ARBA00022741"/>
    </source>
</evidence>
<evidence type="ECO:0000256" key="5">
    <source>
        <dbReference type="ARBA" id="ARBA00022695"/>
    </source>
</evidence>
<keyword evidence="6 12" id="KW-0547">Nucleotide-binding</keyword>
<dbReference type="GO" id="GO:0005829">
    <property type="term" value="C:cytosol"/>
    <property type="evidence" value="ECO:0007669"/>
    <property type="project" value="TreeGrafter"/>
</dbReference>
<dbReference type="Gene3D" id="3.40.50.620">
    <property type="entry name" value="HUPs"/>
    <property type="match status" value="1"/>
</dbReference>
<dbReference type="InterPro" id="IPR011914">
    <property type="entry name" value="RfaE_dom_II"/>
</dbReference>
<keyword evidence="4 12" id="KW-0808">Transferase</keyword>
<comment type="similarity">
    <text evidence="12">In the C-terminal section; belongs to the cytidylyltransferase family.</text>
</comment>
<comment type="similarity">
    <text evidence="12">In the N-terminal section; belongs to the carbohydrate kinase PfkB family.</text>
</comment>
<evidence type="ECO:0000256" key="1">
    <source>
        <dbReference type="ARBA" id="ARBA00002319"/>
    </source>
</evidence>
<dbReference type="PANTHER" id="PTHR46969:SF1">
    <property type="entry name" value="BIFUNCTIONAL PROTEIN HLDE"/>
    <property type="match status" value="1"/>
</dbReference>
<keyword evidence="8 12" id="KW-0067">ATP-binding</keyword>
<dbReference type="NCBIfam" id="TIGR02199">
    <property type="entry name" value="rfaE_dom_II"/>
    <property type="match status" value="1"/>
</dbReference>
<comment type="function">
    <text evidence="1 12">Catalyzes the phosphorylation of D-glycero-D-manno-heptose 7-phosphate at the C-1 position to selectively form D-glycero-beta-D-manno-heptose-1,7-bisphosphate.</text>
</comment>
<feature type="region of interest" description="Ribokinase" evidence="12">
    <location>
        <begin position="1"/>
        <end position="333"/>
    </location>
</feature>
<comment type="catalytic activity">
    <reaction evidence="11 12">
        <text>D-glycero-beta-D-manno-heptose 1-phosphate + ATP + H(+) = ADP-D-glycero-beta-D-manno-heptose + diphosphate</text>
        <dbReference type="Rhea" id="RHEA:27465"/>
        <dbReference type="ChEBI" id="CHEBI:15378"/>
        <dbReference type="ChEBI" id="CHEBI:30616"/>
        <dbReference type="ChEBI" id="CHEBI:33019"/>
        <dbReference type="ChEBI" id="CHEBI:59967"/>
        <dbReference type="ChEBI" id="CHEBI:61593"/>
        <dbReference type="EC" id="2.7.7.70"/>
    </reaction>
</comment>
<evidence type="ECO:0000256" key="9">
    <source>
        <dbReference type="ARBA" id="ARBA00023268"/>
    </source>
</evidence>
<dbReference type="GO" id="GO:0033785">
    <property type="term" value="F:heptose 7-phosphate kinase activity"/>
    <property type="evidence" value="ECO:0007669"/>
    <property type="project" value="UniProtKB-UniRule"/>
</dbReference>
<proteinExistence type="inferred from homology"/>
<dbReference type="NCBIfam" id="TIGR02198">
    <property type="entry name" value="rfaE_dom_I"/>
    <property type="match status" value="1"/>
</dbReference>
<reference evidence="15" key="1">
    <citation type="journal article" date="2014" name="Int. J. Syst. Evol. Microbiol.">
        <title>Complete genome sequence of Corynebacterium casei LMG S-19264T (=DSM 44701T), isolated from a smear-ripened cheese.</title>
        <authorList>
            <consortium name="US DOE Joint Genome Institute (JGI-PGF)"/>
            <person name="Walter F."/>
            <person name="Albersmeier A."/>
            <person name="Kalinowski J."/>
            <person name="Ruckert C."/>
        </authorList>
    </citation>
    <scope>NUCLEOTIDE SEQUENCE</scope>
    <source>
        <strain evidence="15">CGMCC 1.15034</strain>
    </source>
</reference>
<keyword evidence="7 12" id="KW-0418">Kinase</keyword>
<dbReference type="InterPro" id="IPR011913">
    <property type="entry name" value="RfaE_dom_I"/>
</dbReference>
<feature type="domain" description="Carbohydrate kinase PfkB" evidence="13">
    <location>
        <begin position="20"/>
        <end position="317"/>
    </location>
</feature>
<evidence type="ECO:0000313" key="16">
    <source>
        <dbReference type="EMBL" id="QOZ59729.1"/>
    </source>
</evidence>
<comment type="pathway">
    <text evidence="3">Bacterial outer membrane biogenesis; LPS core biosynthesis.</text>
</comment>
<dbReference type="Proteomes" id="UP000593880">
    <property type="component" value="Chromosome"/>
</dbReference>
<dbReference type="RefSeq" id="WP_128965337.1">
    <property type="nucleotide sequence ID" value="NZ_BMHC01000014.1"/>
</dbReference>
<feature type="domain" description="Cytidyltransferase-like" evidence="14">
    <location>
        <begin position="362"/>
        <end position="457"/>
    </location>
</feature>
<dbReference type="GO" id="GO:0009244">
    <property type="term" value="P:lipopolysaccharide core region biosynthetic process"/>
    <property type="evidence" value="ECO:0007669"/>
    <property type="project" value="UniProtKB-UniPathway"/>
</dbReference>
<dbReference type="NCBIfam" id="TIGR00125">
    <property type="entry name" value="cyt_tran_rel"/>
    <property type="match status" value="1"/>
</dbReference>
<dbReference type="InterPro" id="IPR004821">
    <property type="entry name" value="Cyt_trans-like"/>
</dbReference>
<dbReference type="Pfam" id="PF00294">
    <property type="entry name" value="PfkB"/>
    <property type="match status" value="1"/>
</dbReference>
<dbReference type="Gene3D" id="3.40.1190.20">
    <property type="match status" value="1"/>
</dbReference>
<reference evidence="16 17" key="2">
    <citation type="submission" date="2018-06" db="EMBL/GenBank/DDBJ databases">
        <title>Comparative genomics of rhizobia nodulating Arachis hypogaea in China.</title>
        <authorList>
            <person name="Li Y."/>
        </authorList>
    </citation>
    <scope>NUCLEOTIDE SEQUENCE [LARGE SCALE GENOMIC DNA]</scope>
    <source>
        <strain evidence="16 17">CCBAU 51658</strain>
    </source>
</reference>
<comment type="subunit">
    <text evidence="12">Homodimer.</text>
</comment>
<sequence length="494" mass="52386">MPTPILDFDALAQTISGRTVLCIGDIMLDEFVYGEVSRISPEAPTPVIAAQRSELHIGGAGNVARNVASLGARCIFVGLVGEDDAGARLKAALADHAGIESVLVCDPSRPTTRKVRFVSEHFSTHMLRADWEQAQPASEEVETKLIEAILPQIARADVVLLSDYAKGVLTARVIRHTIDAARQAGKTVIVDPKSLNWAIYRGATLLTPNRKEFAEATRSRADTPQSIVDASEDVMRLADCEAILVTQGEHGMTLVPRKGEAVHVPAFPVKVRDVSGAGDTVAASLAVSLAAGADWDTALRMASAAAAVAVGKQGTASVSAAELRRKILPHATLAAEEKVVSAPGALEDRLAEWKREGLRVGFTNGCFDILHPGHVKVLTAARAACDRLIVGLNSDASVRRLKGADRPVQDERARAEVLAALEAVDLVVIFEQDTPIDLITRITPSVLVKGGDYTREQVVGYDVVEAAGGTVVLVDILQGFSTTALVHRARGGGK</sequence>
<dbReference type="OrthoDB" id="9802794at2"/>
<gene>
    <name evidence="12 15" type="primary">hldE</name>
    <name evidence="15" type="ORF">GCM10010987_53780</name>
    <name evidence="16" type="ORF">XH86_14060</name>
</gene>
<evidence type="ECO:0000256" key="11">
    <source>
        <dbReference type="ARBA" id="ARBA00047428"/>
    </source>
</evidence>
<dbReference type="EC" id="2.7.1.167" evidence="12"/>
<evidence type="ECO:0000256" key="7">
    <source>
        <dbReference type="ARBA" id="ARBA00022777"/>
    </source>
</evidence>
<dbReference type="GO" id="GO:0005524">
    <property type="term" value="F:ATP binding"/>
    <property type="evidence" value="ECO:0007669"/>
    <property type="project" value="UniProtKB-UniRule"/>
</dbReference>
<evidence type="ECO:0000259" key="13">
    <source>
        <dbReference type="Pfam" id="PF00294"/>
    </source>
</evidence>
<keyword evidence="9 12" id="KW-0511">Multifunctional enzyme</keyword>
<evidence type="ECO:0000256" key="2">
    <source>
        <dbReference type="ARBA" id="ARBA00003753"/>
    </source>
</evidence>
<feature type="region of interest" description="Cytidylyltransferase" evidence="12">
    <location>
        <begin position="362"/>
        <end position="494"/>
    </location>
</feature>
<evidence type="ECO:0000313" key="15">
    <source>
        <dbReference type="EMBL" id="GGI29311.1"/>
    </source>
</evidence>
<evidence type="ECO:0000259" key="14">
    <source>
        <dbReference type="Pfam" id="PF01467"/>
    </source>
</evidence>
<dbReference type="InterPro" id="IPR002173">
    <property type="entry name" value="Carboh/pur_kinase_PfkB_CS"/>
</dbReference>
<evidence type="ECO:0000256" key="12">
    <source>
        <dbReference type="HAMAP-Rule" id="MF_01603"/>
    </source>
</evidence>